<sequence length="155" mass="17206">MNKTVQSIVSLTAFSVLLIVITLFCGGLGLGRLFEIYSIMEYSFLGMLMVIDMLVIYKVYKLYFSQPKAIMLLFGVECCSALMWLAFICIDQSLLDWQFTNFILEAVSLEGFTGDERGLNILAVLCGIIYPLIGIGCLFIGVGIINKLVTTKDSI</sequence>
<reference evidence="2 3" key="1">
    <citation type="submission" date="2012-02" db="EMBL/GenBank/DDBJ databases">
        <title>The Genome Sequence of Parabacteroides goldsteinii CL02T12C30.</title>
        <authorList>
            <consortium name="The Broad Institute Genome Sequencing Platform"/>
            <person name="Earl A."/>
            <person name="Ward D."/>
            <person name="Feldgarden M."/>
            <person name="Gevers D."/>
            <person name="Zitomersky N.L."/>
            <person name="Coyne M.J."/>
            <person name="Comstock L.E."/>
            <person name="Young S.K."/>
            <person name="Zeng Q."/>
            <person name="Gargeya S."/>
            <person name="Fitzgerald M."/>
            <person name="Haas B."/>
            <person name="Abouelleil A."/>
            <person name="Alvarado L."/>
            <person name="Arachchi H.M."/>
            <person name="Berlin A."/>
            <person name="Chapman S.B."/>
            <person name="Gearin G."/>
            <person name="Goldberg J."/>
            <person name="Griggs A."/>
            <person name="Gujja S."/>
            <person name="Hansen M."/>
            <person name="Heiman D."/>
            <person name="Howarth C."/>
            <person name="Larimer J."/>
            <person name="Lui A."/>
            <person name="MacDonald P.J.P."/>
            <person name="McCowen C."/>
            <person name="Montmayeur A."/>
            <person name="Murphy C."/>
            <person name="Neiman D."/>
            <person name="Pearson M."/>
            <person name="Priest M."/>
            <person name="Roberts A."/>
            <person name="Saif S."/>
            <person name="Shea T."/>
            <person name="Sisk P."/>
            <person name="Stolte C."/>
            <person name="Sykes S."/>
            <person name="Wortman J."/>
            <person name="Nusbaum C."/>
            <person name="Birren B."/>
        </authorList>
    </citation>
    <scope>NUCLEOTIDE SEQUENCE [LARGE SCALE GENOMIC DNA]</scope>
    <source>
        <strain evidence="2 3">CL02T12C30</strain>
    </source>
</reference>
<feature type="transmembrane region" description="Helical" evidence="1">
    <location>
        <begin position="36"/>
        <end position="57"/>
    </location>
</feature>
<organism evidence="2 3">
    <name type="scientific">Parabacteroides goldsteinii CL02T12C30</name>
    <dbReference type="NCBI Taxonomy" id="999418"/>
    <lineage>
        <taxon>Bacteria</taxon>
        <taxon>Pseudomonadati</taxon>
        <taxon>Bacteroidota</taxon>
        <taxon>Bacteroidia</taxon>
        <taxon>Bacteroidales</taxon>
        <taxon>Tannerellaceae</taxon>
        <taxon>Parabacteroides</taxon>
    </lineage>
</organism>
<evidence type="ECO:0000256" key="1">
    <source>
        <dbReference type="SAM" id="Phobius"/>
    </source>
</evidence>
<gene>
    <name evidence="2" type="ORF">HMPREF1076_02184</name>
</gene>
<evidence type="ECO:0000313" key="2">
    <source>
        <dbReference type="EMBL" id="EKN17050.1"/>
    </source>
</evidence>
<dbReference type="OrthoDB" id="1048683at2"/>
<proteinExistence type="predicted"/>
<dbReference type="AlphaFoldDB" id="K6A0F9"/>
<feature type="transmembrane region" description="Helical" evidence="1">
    <location>
        <begin position="7"/>
        <end position="30"/>
    </location>
</feature>
<name>K6A0F9_9BACT</name>
<evidence type="ECO:0000313" key="3">
    <source>
        <dbReference type="Proteomes" id="UP000006330"/>
    </source>
</evidence>
<feature type="transmembrane region" description="Helical" evidence="1">
    <location>
        <begin position="121"/>
        <end position="145"/>
    </location>
</feature>
<dbReference type="Proteomes" id="UP000006330">
    <property type="component" value="Unassembled WGS sequence"/>
</dbReference>
<keyword evidence="1" id="KW-0472">Membrane</keyword>
<keyword evidence="1" id="KW-1133">Transmembrane helix</keyword>
<dbReference type="RefSeq" id="WP_007653984.1">
    <property type="nucleotide sequence ID" value="NZ_JH976472.1"/>
</dbReference>
<protein>
    <submittedName>
        <fullName evidence="2">Uncharacterized protein</fullName>
    </submittedName>
</protein>
<feature type="transmembrane region" description="Helical" evidence="1">
    <location>
        <begin position="69"/>
        <end position="88"/>
    </location>
</feature>
<dbReference type="EMBL" id="AGZO01000014">
    <property type="protein sequence ID" value="EKN17050.1"/>
    <property type="molecule type" value="Genomic_DNA"/>
</dbReference>
<dbReference type="HOGENOM" id="CLU_1692007_0_0_10"/>
<keyword evidence="1" id="KW-0812">Transmembrane</keyword>
<comment type="caution">
    <text evidence="2">The sequence shown here is derived from an EMBL/GenBank/DDBJ whole genome shotgun (WGS) entry which is preliminary data.</text>
</comment>
<accession>K6A0F9</accession>